<dbReference type="EnsemblPlants" id="KQK91896">
    <property type="protein sequence ID" value="KQK91896"/>
    <property type="gene ID" value="SETIT_038072mg"/>
</dbReference>
<dbReference type="Proteomes" id="UP000004995">
    <property type="component" value="Unassembled WGS sequence"/>
</dbReference>
<organism evidence="2 3">
    <name type="scientific">Setaria italica</name>
    <name type="common">Foxtail millet</name>
    <name type="synonym">Panicum italicum</name>
    <dbReference type="NCBI Taxonomy" id="4555"/>
    <lineage>
        <taxon>Eukaryota</taxon>
        <taxon>Viridiplantae</taxon>
        <taxon>Streptophyta</taxon>
        <taxon>Embryophyta</taxon>
        <taxon>Tracheophyta</taxon>
        <taxon>Spermatophyta</taxon>
        <taxon>Magnoliopsida</taxon>
        <taxon>Liliopsida</taxon>
        <taxon>Poales</taxon>
        <taxon>Poaceae</taxon>
        <taxon>PACMAD clade</taxon>
        <taxon>Panicoideae</taxon>
        <taxon>Panicodae</taxon>
        <taxon>Paniceae</taxon>
        <taxon>Cenchrinae</taxon>
        <taxon>Setaria</taxon>
    </lineage>
</organism>
<accession>K4AGR5</accession>
<feature type="region of interest" description="Disordered" evidence="1">
    <location>
        <begin position="13"/>
        <end position="93"/>
    </location>
</feature>
<name>K4AGR5_SETIT</name>
<reference evidence="2" key="2">
    <citation type="submission" date="2018-08" db="UniProtKB">
        <authorList>
            <consortium name="EnsemblPlants"/>
        </authorList>
    </citation>
    <scope>IDENTIFICATION</scope>
    <source>
        <strain evidence="2">Yugu1</strain>
    </source>
</reference>
<dbReference type="HOGENOM" id="CLU_2053766_0_0_1"/>
<sequence>MLLQRIISSFAATTSPPWPATFHGGIEAGIPGPGAQSPRGGRGHRPDRRWMGQRVGSGSSELMEGRHRCGPTAAAKLKRRGSGERDAAPSESATILATPAAALLGDSDQAVGLAFRNRAG</sequence>
<reference evidence="3" key="1">
    <citation type="journal article" date="2012" name="Nat. Biotechnol.">
        <title>Reference genome sequence of the model plant Setaria.</title>
        <authorList>
            <person name="Bennetzen J.L."/>
            <person name="Schmutz J."/>
            <person name="Wang H."/>
            <person name="Percifield R."/>
            <person name="Hawkins J."/>
            <person name="Pontaroli A.C."/>
            <person name="Estep M."/>
            <person name="Feng L."/>
            <person name="Vaughn J.N."/>
            <person name="Grimwood J."/>
            <person name="Jenkins J."/>
            <person name="Barry K."/>
            <person name="Lindquist E."/>
            <person name="Hellsten U."/>
            <person name="Deshpande S."/>
            <person name="Wang X."/>
            <person name="Wu X."/>
            <person name="Mitros T."/>
            <person name="Triplett J."/>
            <person name="Yang X."/>
            <person name="Ye C.Y."/>
            <person name="Mauro-Herrera M."/>
            <person name="Wang L."/>
            <person name="Li P."/>
            <person name="Sharma M."/>
            <person name="Sharma R."/>
            <person name="Ronald P.C."/>
            <person name="Panaud O."/>
            <person name="Kellogg E.A."/>
            <person name="Brutnell T.P."/>
            <person name="Doust A.N."/>
            <person name="Tuskan G.A."/>
            <person name="Rokhsar D."/>
            <person name="Devos K.M."/>
        </authorList>
    </citation>
    <scope>NUCLEOTIDE SEQUENCE [LARGE SCALE GENOMIC DNA]</scope>
    <source>
        <strain evidence="3">cv. Yugu1</strain>
    </source>
</reference>
<feature type="compositionally biased region" description="Low complexity" evidence="1">
    <location>
        <begin position="24"/>
        <end position="39"/>
    </location>
</feature>
<keyword evidence="3" id="KW-1185">Reference proteome</keyword>
<proteinExistence type="predicted"/>
<dbReference type="AlphaFoldDB" id="K4AGR5"/>
<evidence type="ECO:0000313" key="3">
    <source>
        <dbReference type="Proteomes" id="UP000004995"/>
    </source>
</evidence>
<dbReference type="Gramene" id="KQK91896">
    <property type="protein sequence ID" value="KQK91896"/>
    <property type="gene ID" value="SETIT_038072mg"/>
</dbReference>
<dbReference type="InParanoid" id="K4AGR5"/>
<evidence type="ECO:0000256" key="1">
    <source>
        <dbReference type="SAM" id="MobiDB-lite"/>
    </source>
</evidence>
<evidence type="ECO:0000313" key="2">
    <source>
        <dbReference type="EnsemblPlants" id="KQK91896"/>
    </source>
</evidence>
<dbReference type="EMBL" id="AGNK02006079">
    <property type="status" value="NOT_ANNOTATED_CDS"/>
    <property type="molecule type" value="Genomic_DNA"/>
</dbReference>
<protein>
    <submittedName>
        <fullName evidence="2">Uncharacterized protein</fullName>
    </submittedName>
</protein>